<dbReference type="PANTHER" id="PTHR11905:SF122">
    <property type="entry name" value="DISINTEGRIN AND METALLOPROTEINASE DOMAIN-CONTAINING PROTEIN 9"/>
    <property type="match status" value="1"/>
</dbReference>
<evidence type="ECO:0000256" key="6">
    <source>
        <dbReference type="ARBA" id="ARBA00022692"/>
    </source>
</evidence>
<keyword evidence="8" id="KW-0378">Hydrolase</keyword>
<dbReference type="GO" id="GO:0005886">
    <property type="term" value="C:plasma membrane"/>
    <property type="evidence" value="ECO:0007669"/>
    <property type="project" value="TreeGrafter"/>
</dbReference>
<evidence type="ECO:0000256" key="11">
    <source>
        <dbReference type="ARBA" id="ARBA00023136"/>
    </source>
</evidence>
<dbReference type="InterPro" id="IPR018358">
    <property type="entry name" value="Disintegrin_CS"/>
</dbReference>
<dbReference type="FunFam" id="4.10.70.10:FF:000001">
    <property type="entry name" value="Disintegrin and metalloproteinase domain-containing protein 22"/>
    <property type="match status" value="1"/>
</dbReference>
<dbReference type="Pfam" id="PF08516">
    <property type="entry name" value="ADAM_CR"/>
    <property type="match status" value="1"/>
</dbReference>
<dbReference type="InterPro" id="IPR024079">
    <property type="entry name" value="MetalloPept_cat_dom_sf"/>
</dbReference>
<evidence type="ECO:0000259" key="21">
    <source>
        <dbReference type="PROSITE" id="PS50215"/>
    </source>
</evidence>
<dbReference type="InterPro" id="IPR034027">
    <property type="entry name" value="Reprolysin_adamalysin"/>
</dbReference>
<comment type="cofactor">
    <cofactor evidence="1">
        <name>Zn(2+)</name>
        <dbReference type="ChEBI" id="CHEBI:29105"/>
    </cofactor>
</comment>
<feature type="domain" description="EGF-like" evidence="19">
    <location>
        <begin position="669"/>
        <end position="703"/>
    </location>
</feature>
<dbReference type="FunFam" id="3.40.390.10:FF:000002">
    <property type="entry name" value="Disintegrin and metalloproteinase domain-containing protein 22"/>
    <property type="match status" value="1"/>
</dbReference>
<dbReference type="PROSITE" id="PS01186">
    <property type="entry name" value="EGF_2"/>
    <property type="match status" value="1"/>
</dbReference>
<evidence type="ECO:0000256" key="8">
    <source>
        <dbReference type="ARBA" id="ARBA00022801"/>
    </source>
</evidence>
<proteinExistence type="predicted"/>
<dbReference type="Proteomes" id="UP000694421">
    <property type="component" value="Unplaced"/>
</dbReference>
<feature type="compositionally biased region" description="Polar residues" evidence="17">
    <location>
        <begin position="775"/>
        <end position="792"/>
    </location>
</feature>
<dbReference type="Pfam" id="PF01562">
    <property type="entry name" value="Pep_M12B_propep"/>
    <property type="match status" value="1"/>
</dbReference>
<evidence type="ECO:0000256" key="7">
    <source>
        <dbReference type="ARBA" id="ARBA00022723"/>
    </source>
</evidence>
<accession>A0A8D0BL44</accession>
<dbReference type="Pfam" id="PF00200">
    <property type="entry name" value="Disintegrin"/>
    <property type="match status" value="1"/>
</dbReference>
<evidence type="ECO:0000256" key="2">
    <source>
        <dbReference type="ARBA" id="ARBA00004479"/>
    </source>
</evidence>
<evidence type="ECO:0000256" key="1">
    <source>
        <dbReference type="ARBA" id="ARBA00001947"/>
    </source>
</evidence>
<feature type="binding site" evidence="16">
    <location>
        <position position="388"/>
    </location>
    <ligand>
        <name>Zn(2+)</name>
        <dbReference type="ChEBI" id="CHEBI:29105"/>
        <note>catalytic</note>
    </ligand>
</feature>
<evidence type="ECO:0000313" key="22">
    <source>
        <dbReference type="Ensembl" id="ENSSMRP00000005620.1"/>
    </source>
</evidence>
<dbReference type="OMA" id="HPCSNSK"/>
<evidence type="ECO:0000256" key="13">
    <source>
        <dbReference type="ARBA" id="ARBA00023240"/>
    </source>
</evidence>
<dbReference type="PRINTS" id="PR00289">
    <property type="entry name" value="DISINTEGRIN"/>
</dbReference>
<keyword evidence="9 16" id="KW-0862">Zinc</keyword>
<keyword evidence="10 18" id="KW-1133">Transmembrane helix</keyword>
<keyword evidence="6 18" id="KW-0812">Transmembrane</keyword>
<dbReference type="PROSITE" id="PS50026">
    <property type="entry name" value="EGF_3"/>
    <property type="match status" value="1"/>
</dbReference>
<dbReference type="Pfam" id="PF01421">
    <property type="entry name" value="Reprolysin"/>
    <property type="match status" value="1"/>
</dbReference>
<reference evidence="22" key="1">
    <citation type="submission" date="2025-08" db="UniProtKB">
        <authorList>
            <consortium name="Ensembl"/>
        </authorList>
    </citation>
    <scope>IDENTIFICATION</scope>
</reference>
<evidence type="ECO:0000256" key="16">
    <source>
        <dbReference type="PROSITE-ProRule" id="PRU00276"/>
    </source>
</evidence>
<feature type="active site" evidence="16">
    <location>
        <position position="385"/>
    </location>
</feature>
<feature type="disulfide bond" evidence="15">
    <location>
        <begin position="693"/>
        <end position="702"/>
    </location>
</feature>
<feature type="region of interest" description="Disordered" evidence="17">
    <location>
        <begin position="763"/>
        <end position="793"/>
    </location>
</feature>
<feature type="binding site" evidence="16">
    <location>
        <position position="384"/>
    </location>
    <ligand>
        <name>Zn(2+)</name>
        <dbReference type="ChEBI" id="CHEBI:29105"/>
        <note>catalytic</note>
    </ligand>
</feature>
<evidence type="ECO:0000256" key="9">
    <source>
        <dbReference type="ARBA" id="ARBA00022833"/>
    </source>
</evidence>
<dbReference type="SMART" id="SM00050">
    <property type="entry name" value="DISIN"/>
    <property type="match status" value="1"/>
</dbReference>
<dbReference type="AlphaFoldDB" id="A0A8D0BL44"/>
<dbReference type="InterPro" id="IPR001762">
    <property type="entry name" value="Disintegrin_dom"/>
</dbReference>
<evidence type="ECO:0000256" key="14">
    <source>
        <dbReference type="PROSITE-ProRule" id="PRU00068"/>
    </source>
</evidence>
<evidence type="ECO:0000256" key="10">
    <source>
        <dbReference type="ARBA" id="ARBA00022989"/>
    </source>
</evidence>
<evidence type="ECO:0000256" key="17">
    <source>
        <dbReference type="SAM" id="MobiDB-lite"/>
    </source>
</evidence>
<feature type="domain" description="Disintegrin" evidence="20">
    <location>
        <begin position="447"/>
        <end position="533"/>
    </location>
</feature>
<keyword evidence="4" id="KW-0964">Secreted</keyword>
<dbReference type="PROSITE" id="PS50214">
    <property type="entry name" value="DISINTEGRIN_2"/>
    <property type="match status" value="1"/>
</dbReference>
<dbReference type="Gene3D" id="3.40.390.10">
    <property type="entry name" value="Collagenase (Catalytic Domain)"/>
    <property type="match status" value="1"/>
</dbReference>
<evidence type="ECO:0000256" key="5">
    <source>
        <dbReference type="ARBA" id="ARBA00022656"/>
    </source>
</evidence>
<dbReference type="GO" id="GO:0090729">
    <property type="term" value="F:toxin activity"/>
    <property type="evidence" value="ECO:0007669"/>
    <property type="project" value="UniProtKB-KW"/>
</dbReference>
<dbReference type="Ensembl" id="ENSSMRT00000006601.1">
    <property type="protein sequence ID" value="ENSSMRP00000005620.1"/>
    <property type="gene ID" value="ENSSMRG00000004550.1"/>
</dbReference>
<keyword evidence="7 16" id="KW-0479">Metal-binding</keyword>
<dbReference type="SUPFAM" id="SSF55486">
    <property type="entry name" value="Metalloproteases ('zincins'), catalytic domain"/>
    <property type="match status" value="1"/>
</dbReference>
<keyword evidence="5" id="KW-0800">Toxin</keyword>
<evidence type="ECO:0000256" key="18">
    <source>
        <dbReference type="SAM" id="Phobius"/>
    </source>
</evidence>
<dbReference type="SUPFAM" id="SSF57552">
    <property type="entry name" value="Blood coagulation inhibitor (disintegrin)"/>
    <property type="match status" value="1"/>
</dbReference>
<dbReference type="PROSITE" id="PS50215">
    <property type="entry name" value="ADAM_MEPRO"/>
    <property type="match status" value="1"/>
</dbReference>
<evidence type="ECO:0000256" key="3">
    <source>
        <dbReference type="ARBA" id="ARBA00004613"/>
    </source>
</evidence>
<dbReference type="GeneTree" id="ENSGT00940000166847"/>
<dbReference type="GO" id="GO:0046872">
    <property type="term" value="F:metal ion binding"/>
    <property type="evidence" value="ECO:0007669"/>
    <property type="project" value="UniProtKB-KW"/>
</dbReference>
<dbReference type="GO" id="GO:0005576">
    <property type="term" value="C:extracellular region"/>
    <property type="evidence" value="ECO:0007669"/>
    <property type="project" value="UniProtKB-SubCell"/>
</dbReference>
<reference evidence="22" key="2">
    <citation type="submission" date="2025-09" db="UniProtKB">
        <authorList>
            <consortium name="Ensembl"/>
        </authorList>
    </citation>
    <scope>IDENTIFICATION</scope>
</reference>
<keyword evidence="11 18" id="KW-0472">Membrane</keyword>
<dbReference type="CDD" id="cd04269">
    <property type="entry name" value="ZnMc_adamalysin_II_like"/>
    <property type="match status" value="1"/>
</dbReference>
<feature type="binding site" evidence="16">
    <location>
        <position position="394"/>
    </location>
    <ligand>
        <name>Zn(2+)</name>
        <dbReference type="ChEBI" id="CHEBI:29105"/>
        <note>catalytic</note>
    </ligand>
</feature>
<name>A0A8D0BL44_SALMN</name>
<protein>
    <recommendedName>
        <fullName evidence="24">Disintegrin and metalloproteinase domain-containing protein 9-like</fullName>
    </recommendedName>
</protein>
<evidence type="ECO:0000256" key="12">
    <source>
        <dbReference type="ARBA" id="ARBA00023157"/>
    </source>
</evidence>
<dbReference type="PROSITE" id="PS00427">
    <property type="entry name" value="DISINTEGRIN_1"/>
    <property type="match status" value="1"/>
</dbReference>
<dbReference type="PANTHER" id="PTHR11905">
    <property type="entry name" value="ADAM A DISINTEGRIN AND METALLOPROTEASE DOMAIN"/>
    <property type="match status" value="1"/>
</dbReference>
<dbReference type="InterPro" id="IPR001590">
    <property type="entry name" value="Peptidase_M12B"/>
</dbReference>
<dbReference type="InterPro" id="IPR002870">
    <property type="entry name" value="Peptidase_M12B_N"/>
</dbReference>
<keyword evidence="15" id="KW-0245">EGF-like domain</keyword>
<dbReference type="InterPro" id="IPR000742">
    <property type="entry name" value="EGF"/>
</dbReference>
<evidence type="ECO:0000259" key="19">
    <source>
        <dbReference type="PROSITE" id="PS50026"/>
    </source>
</evidence>
<dbReference type="Gene3D" id="4.10.70.10">
    <property type="entry name" value="Disintegrin domain"/>
    <property type="match status" value="1"/>
</dbReference>
<evidence type="ECO:0000256" key="4">
    <source>
        <dbReference type="ARBA" id="ARBA00022525"/>
    </source>
</evidence>
<evidence type="ECO:0008006" key="24">
    <source>
        <dbReference type="Google" id="ProtNLM"/>
    </source>
</evidence>
<feature type="domain" description="Peptidase M12B" evidence="21">
    <location>
        <begin position="220"/>
        <end position="439"/>
    </location>
</feature>
<evidence type="ECO:0000256" key="15">
    <source>
        <dbReference type="PROSITE-ProRule" id="PRU00076"/>
    </source>
</evidence>
<dbReference type="InterPro" id="IPR036436">
    <property type="entry name" value="Disintegrin_dom_sf"/>
</dbReference>
<keyword evidence="23" id="KW-1185">Reference proteome</keyword>
<dbReference type="SMART" id="SM00608">
    <property type="entry name" value="ACR"/>
    <property type="match status" value="1"/>
</dbReference>
<dbReference type="GO" id="GO:0004222">
    <property type="term" value="F:metalloendopeptidase activity"/>
    <property type="evidence" value="ECO:0007669"/>
    <property type="project" value="InterPro"/>
</dbReference>
<dbReference type="InterPro" id="IPR006586">
    <property type="entry name" value="ADAM_Cys-rich"/>
</dbReference>
<comment type="subcellular location">
    <subcellularLocation>
        <location evidence="2">Membrane</location>
        <topology evidence="2">Single-pass type I membrane protein</topology>
    </subcellularLocation>
    <subcellularLocation>
        <location evidence="3">Secreted</location>
    </subcellularLocation>
</comment>
<feature type="disulfide bond" evidence="14">
    <location>
        <begin position="505"/>
        <end position="525"/>
    </location>
</feature>
<evidence type="ECO:0000259" key="20">
    <source>
        <dbReference type="PROSITE" id="PS50214"/>
    </source>
</evidence>
<comment type="caution">
    <text evidence="15">Lacks conserved residue(s) required for the propagation of feature annotation.</text>
</comment>
<dbReference type="GO" id="GO:0006508">
    <property type="term" value="P:proteolysis"/>
    <property type="evidence" value="ECO:0007669"/>
    <property type="project" value="InterPro"/>
</dbReference>
<organism evidence="22 23">
    <name type="scientific">Salvator merianae</name>
    <name type="common">Argentine black and white tegu</name>
    <name type="synonym">Tupinambis merianae</name>
    <dbReference type="NCBI Taxonomy" id="96440"/>
    <lineage>
        <taxon>Eukaryota</taxon>
        <taxon>Metazoa</taxon>
        <taxon>Chordata</taxon>
        <taxon>Craniata</taxon>
        <taxon>Vertebrata</taxon>
        <taxon>Euteleostomi</taxon>
        <taxon>Lepidosauria</taxon>
        <taxon>Squamata</taxon>
        <taxon>Bifurcata</taxon>
        <taxon>Unidentata</taxon>
        <taxon>Episquamata</taxon>
        <taxon>Laterata</taxon>
        <taxon>Teiioidea</taxon>
        <taxon>Teiidae</taxon>
        <taxon>Salvator</taxon>
    </lineage>
</organism>
<keyword evidence="12 15" id="KW-1015">Disulfide bond</keyword>
<sequence length="834" mass="93489">MKLEERTMKRCCFYLVMLALGSTGKQVGGYTHQLSEHSTYEIVIPERLTYKEKHSTYFRESHLDNQLSYALHTVNGTHILKLKKNRNLIDGNFKIHTYSKDNQLETTLLAAKTHCYYHGVVEGVEDSLLVLSTCDGLRGVLYITGKQYGIEPVSESDQFEHYFYALEISHNETFVCGVPDDDLQKDQKADAFLKYSNRSHNHFSMGTLLRRRRSVLPEKRYVELYMVVDNNRVIYVNLTDFGHYLHLLLYNIFCFELFQYVLKKSDVEAVQKEMVELANYVDGMFSALNIQIVLVGLEIWTNENPIDVNSGSAGDVLGRFVAWRQKDLMKRSRNDVSHLIIGRGSFASTVGMAFVGTACSRDLGGSISTFNHNMVIKHSTIVAHELGHNLGMNHDDGRCPDYYIMHSTDNGAKNFSSCSSDDFENLILGGGGTCLRNAPKPSDIYTEPICGNNIVDKNEECDCGTPKECTNPCCDAALCKLKAGSECAEGLCCEKCKFKVAGMECRPRRNACDLPEYCNGTYADCPEDVYVMDGYPCNNMKYYCYGGNCQNYDAQCESLFGKGAKKGPNICFERANNKGDRFGNCGMSGGGFVKCTQANSLCGKIHCTSFSQQSLPSQVYIQNLDGISCVTTEFNLGSDVPDPALVQRGTACAEGKACVDFKCVNASLLGYNCDLKKKCNDRAVCNNKGNCHCDPGWAPPFCDRSGYGGSIDSGPTHIDTSLRDGLLVFFLLVLPVLILIVVAIFKRDAIKRRLCRECRRRQRAKNARQARQNNPSNEPKQPNTENNRRATNTKSAWTTSFKTSFTTTNPIKTSFFKSFLRNSEIFRWIPEVYL</sequence>
<keyword evidence="13" id="KW-1199">Hemostasis impairing toxin</keyword>
<evidence type="ECO:0000313" key="23">
    <source>
        <dbReference type="Proteomes" id="UP000694421"/>
    </source>
</evidence>
<feature type="transmembrane region" description="Helical" evidence="18">
    <location>
        <begin position="725"/>
        <end position="745"/>
    </location>
</feature>